<dbReference type="SUPFAM" id="SSF54637">
    <property type="entry name" value="Thioesterase/thiol ester dehydrase-isomerase"/>
    <property type="match status" value="1"/>
</dbReference>
<name>A0A5C5XQE9_9BACT</name>
<dbReference type="PANTHER" id="PTHR31793:SF27">
    <property type="entry name" value="NOVEL THIOESTERASE SUPERFAMILY DOMAIN AND SAPOSIN A-TYPE DOMAIN CONTAINING PROTEIN (0610012H03RIK)"/>
    <property type="match status" value="1"/>
</dbReference>
<dbReference type="RefSeq" id="WP_146392670.1">
    <property type="nucleotide sequence ID" value="NZ_SJPK01000010.1"/>
</dbReference>
<evidence type="ECO:0000313" key="4">
    <source>
        <dbReference type="Proteomes" id="UP000318053"/>
    </source>
</evidence>
<dbReference type="CDD" id="cd00586">
    <property type="entry name" value="4HBT"/>
    <property type="match status" value="1"/>
</dbReference>
<evidence type="ECO:0000256" key="2">
    <source>
        <dbReference type="ARBA" id="ARBA00022801"/>
    </source>
</evidence>
<dbReference type="OrthoDB" id="9801517at2"/>
<dbReference type="PANTHER" id="PTHR31793">
    <property type="entry name" value="4-HYDROXYBENZOYL-COA THIOESTERASE FAMILY MEMBER"/>
    <property type="match status" value="1"/>
</dbReference>
<comment type="caution">
    <text evidence="3">The sequence shown here is derived from an EMBL/GenBank/DDBJ whole genome shotgun (WGS) entry which is preliminary data.</text>
</comment>
<dbReference type="Pfam" id="PF13279">
    <property type="entry name" value="4HBT_2"/>
    <property type="match status" value="1"/>
</dbReference>
<keyword evidence="4" id="KW-1185">Reference proteome</keyword>
<sequence length="145" mass="16533">MPSDYFDFHHTVTDDEVDAQAHVHNLRYLQWTLWAARDHNAATGWDAAEALDKGLGWVVRDHQITYRAAAFGGDAIVIRTWLSGIHRYACTRNYLICRPADEKLLCRASTRWVFVDLREHRALEVPAEAAAAAMLRPSPPPLPWQ</sequence>
<keyword evidence="2" id="KW-0378">Hydrolase</keyword>
<proteinExistence type="inferred from homology"/>
<evidence type="ECO:0000256" key="1">
    <source>
        <dbReference type="ARBA" id="ARBA00005953"/>
    </source>
</evidence>
<dbReference type="EMBL" id="SJPK01000010">
    <property type="protein sequence ID" value="TWT64633.1"/>
    <property type="molecule type" value="Genomic_DNA"/>
</dbReference>
<evidence type="ECO:0000313" key="3">
    <source>
        <dbReference type="EMBL" id="TWT64633.1"/>
    </source>
</evidence>
<dbReference type="AlphaFoldDB" id="A0A5C5XQE9"/>
<reference evidence="3 4" key="1">
    <citation type="submission" date="2019-02" db="EMBL/GenBank/DDBJ databases">
        <title>Deep-cultivation of Planctomycetes and their phenomic and genomic characterization uncovers novel biology.</title>
        <authorList>
            <person name="Wiegand S."/>
            <person name="Jogler M."/>
            <person name="Boedeker C."/>
            <person name="Pinto D."/>
            <person name="Vollmers J."/>
            <person name="Rivas-Marin E."/>
            <person name="Kohn T."/>
            <person name="Peeters S.H."/>
            <person name="Heuer A."/>
            <person name="Rast P."/>
            <person name="Oberbeckmann S."/>
            <person name="Bunk B."/>
            <person name="Jeske O."/>
            <person name="Meyerdierks A."/>
            <person name="Storesund J.E."/>
            <person name="Kallscheuer N."/>
            <person name="Luecker S."/>
            <person name="Lage O.M."/>
            <person name="Pohl T."/>
            <person name="Merkel B.J."/>
            <person name="Hornburger P."/>
            <person name="Mueller R.-W."/>
            <person name="Bruemmer F."/>
            <person name="Labrenz M."/>
            <person name="Spormann A.M."/>
            <person name="Op Den Camp H."/>
            <person name="Overmann J."/>
            <person name="Amann R."/>
            <person name="Jetten M.S.M."/>
            <person name="Mascher T."/>
            <person name="Medema M.H."/>
            <person name="Devos D.P."/>
            <person name="Kaster A.-K."/>
            <person name="Ovreas L."/>
            <person name="Rohde M."/>
            <person name="Galperin M.Y."/>
            <person name="Jogler C."/>
        </authorList>
    </citation>
    <scope>NUCLEOTIDE SEQUENCE [LARGE SCALE GENOMIC DNA]</scope>
    <source>
        <strain evidence="3 4">CA85</strain>
    </source>
</reference>
<protein>
    <submittedName>
        <fullName evidence="3">Acyl-ACP thioesterase</fullName>
    </submittedName>
</protein>
<gene>
    <name evidence="3" type="ORF">CA85_37660</name>
</gene>
<comment type="similarity">
    <text evidence="1">Belongs to the 4-hydroxybenzoyl-CoA thioesterase family.</text>
</comment>
<dbReference type="InterPro" id="IPR029069">
    <property type="entry name" value="HotDog_dom_sf"/>
</dbReference>
<accession>A0A5C5XQE9</accession>
<dbReference type="Proteomes" id="UP000318053">
    <property type="component" value="Unassembled WGS sequence"/>
</dbReference>
<dbReference type="Gene3D" id="3.10.129.10">
    <property type="entry name" value="Hotdog Thioesterase"/>
    <property type="match status" value="1"/>
</dbReference>
<dbReference type="GO" id="GO:0047617">
    <property type="term" value="F:fatty acyl-CoA hydrolase activity"/>
    <property type="evidence" value="ECO:0007669"/>
    <property type="project" value="TreeGrafter"/>
</dbReference>
<organism evidence="3 4">
    <name type="scientific">Allorhodopirellula solitaria</name>
    <dbReference type="NCBI Taxonomy" id="2527987"/>
    <lineage>
        <taxon>Bacteria</taxon>
        <taxon>Pseudomonadati</taxon>
        <taxon>Planctomycetota</taxon>
        <taxon>Planctomycetia</taxon>
        <taxon>Pirellulales</taxon>
        <taxon>Pirellulaceae</taxon>
        <taxon>Allorhodopirellula</taxon>
    </lineage>
</organism>
<dbReference type="InterPro" id="IPR050563">
    <property type="entry name" value="4-hydroxybenzoyl-CoA_TE"/>
</dbReference>